<evidence type="ECO:0000313" key="2">
    <source>
        <dbReference type="Proteomes" id="UP000054783"/>
    </source>
</evidence>
<protein>
    <submittedName>
        <fullName evidence="1">Uncharacterized protein</fullName>
    </submittedName>
</protein>
<accession>A0A0V1ABP7</accession>
<sequence length="97" mass="10862">MMLGLNEYNKRITADPSCIVLDISQHKWLAYLCIETGKVPTVEAHYSTTTGQISPKLCSYFYLSNEKCTVAIFISRNEENENLHASLRPSVDGSSAF</sequence>
<dbReference type="AlphaFoldDB" id="A0A0V1ABP7"/>
<name>A0A0V1ABP7_9BILA</name>
<reference evidence="1 2" key="1">
    <citation type="submission" date="2015-01" db="EMBL/GenBank/DDBJ databases">
        <title>Evolution of Trichinella species and genotypes.</title>
        <authorList>
            <person name="Korhonen P.K."/>
            <person name="Edoardo P."/>
            <person name="Giuseppe L.R."/>
            <person name="Gasser R.B."/>
        </authorList>
    </citation>
    <scope>NUCLEOTIDE SEQUENCE [LARGE SCALE GENOMIC DNA]</scope>
    <source>
        <strain evidence="1">ISS2496</strain>
    </source>
</reference>
<dbReference type="Proteomes" id="UP000054783">
    <property type="component" value="Unassembled WGS sequence"/>
</dbReference>
<evidence type="ECO:0000313" key="1">
    <source>
        <dbReference type="EMBL" id="KRY22247.1"/>
    </source>
</evidence>
<dbReference type="EMBL" id="JYDQ01000010">
    <property type="protein sequence ID" value="KRY22247.1"/>
    <property type="molecule type" value="Genomic_DNA"/>
</dbReference>
<gene>
    <name evidence="1" type="ORF">T12_13162</name>
</gene>
<comment type="caution">
    <text evidence="1">The sequence shown here is derived from an EMBL/GenBank/DDBJ whole genome shotgun (WGS) entry which is preliminary data.</text>
</comment>
<organism evidence="1 2">
    <name type="scientific">Trichinella patagoniensis</name>
    <dbReference type="NCBI Taxonomy" id="990121"/>
    <lineage>
        <taxon>Eukaryota</taxon>
        <taxon>Metazoa</taxon>
        <taxon>Ecdysozoa</taxon>
        <taxon>Nematoda</taxon>
        <taxon>Enoplea</taxon>
        <taxon>Dorylaimia</taxon>
        <taxon>Trichinellida</taxon>
        <taxon>Trichinellidae</taxon>
        <taxon>Trichinella</taxon>
    </lineage>
</organism>
<keyword evidence="2" id="KW-1185">Reference proteome</keyword>
<proteinExistence type="predicted"/>